<organism evidence="1">
    <name type="scientific">Triticum urartu</name>
    <name type="common">Red wild einkorn</name>
    <name type="synonym">Crithodium urartu</name>
    <dbReference type="NCBI Taxonomy" id="4572"/>
    <lineage>
        <taxon>Eukaryota</taxon>
        <taxon>Viridiplantae</taxon>
        <taxon>Streptophyta</taxon>
        <taxon>Embryophyta</taxon>
        <taxon>Tracheophyta</taxon>
        <taxon>Spermatophyta</taxon>
        <taxon>Magnoliopsida</taxon>
        <taxon>Liliopsida</taxon>
        <taxon>Poales</taxon>
        <taxon>Poaceae</taxon>
        <taxon>BOP clade</taxon>
        <taxon>Pooideae</taxon>
        <taxon>Triticodae</taxon>
        <taxon>Triticeae</taxon>
        <taxon>Triticinae</taxon>
        <taxon>Triticum</taxon>
    </lineage>
</organism>
<name>M7ZYE6_TRIUA</name>
<accession>M7ZYE6</accession>
<dbReference type="AlphaFoldDB" id="M7ZYE6"/>
<reference evidence="1" key="1">
    <citation type="journal article" date="2013" name="Nature">
        <title>Draft genome of the wheat A-genome progenitor Triticum urartu.</title>
        <authorList>
            <person name="Ling H.Q."/>
            <person name="Zhao S."/>
            <person name="Liu D."/>
            <person name="Wang J."/>
            <person name="Sun H."/>
            <person name="Zhang C."/>
            <person name="Fan H."/>
            <person name="Li D."/>
            <person name="Dong L."/>
            <person name="Tao Y."/>
            <person name="Gao C."/>
            <person name="Wu H."/>
            <person name="Li Y."/>
            <person name="Cui Y."/>
            <person name="Guo X."/>
            <person name="Zheng S."/>
            <person name="Wang B."/>
            <person name="Yu K."/>
            <person name="Liang Q."/>
            <person name="Yang W."/>
            <person name="Lou X."/>
            <person name="Chen J."/>
            <person name="Feng M."/>
            <person name="Jian J."/>
            <person name="Zhang X."/>
            <person name="Luo G."/>
            <person name="Jiang Y."/>
            <person name="Liu J."/>
            <person name="Wang Z."/>
            <person name="Sha Y."/>
            <person name="Zhang B."/>
            <person name="Wu H."/>
            <person name="Tang D."/>
            <person name="Shen Q."/>
            <person name="Xue P."/>
            <person name="Zou S."/>
            <person name="Wang X."/>
            <person name="Liu X."/>
            <person name="Wang F."/>
            <person name="Yang Y."/>
            <person name="An X."/>
            <person name="Dong Z."/>
            <person name="Zhang K."/>
            <person name="Zhang X."/>
            <person name="Luo M.C."/>
            <person name="Dvorak J."/>
            <person name="Tong Y."/>
            <person name="Wang J."/>
            <person name="Yang H."/>
            <person name="Li Z."/>
            <person name="Wang D."/>
            <person name="Zhang A."/>
            <person name="Wang J."/>
        </authorList>
    </citation>
    <scope>NUCLEOTIDE SEQUENCE</scope>
</reference>
<gene>
    <name evidence="1" type="ORF">TRIUR3_01267</name>
</gene>
<proteinExistence type="predicted"/>
<protein>
    <submittedName>
        <fullName evidence="1">Uncharacterized protein</fullName>
    </submittedName>
</protein>
<evidence type="ECO:0000313" key="1">
    <source>
        <dbReference type="EMBL" id="EMS64686.1"/>
    </source>
</evidence>
<dbReference type="EMBL" id="KD053535">
    <property type="protein sequence ID" value="EMS64686.1"/>
    <property type="molecule type" value="Genomic_DNA"/>
</dbReference>
<sequence>MAIREGPSSPASGTQRAATEGRLVFIGLRAAAAAEISSSPPSTLRPCRPARRRPDLL</sequence>